<organism evidence="1 2">
    <name type="scientific">Pantoea rwandensis</name>
    <dbReference type="NCBI Taxonomy" id="1076550"/>
    <lineage>
        <taxon>Bacteria</taxon>
        <taxon>Pseudomonadati</taxon>
        <taxon>Pseudomonadota</taxon>
        <taxon>Gammaproteobacteria</taxon>
        <taxon>Enterobacterales</taxon>
        <taxon>Erwiniaceae</taxon>
        <taxon>Pantoea</taxon>
    </lineage>
</organism>
<accession>A0A1X1CUF3</accession>
<name>A0A1X1CUF3_9GAMM</name>
<protein>
    <submittedName>
        <fullName evidence="1">Uncharacterized protein</fullName>
    </submittedName>
</protein>
<proteinExistence type="predicted"/>
<dbReference type="Proteomes" id="UP000193558">
    <property type="component" value="Unassembled WGS sequence"/>
</dbReference>
<gene>
    <name evidence="1" type="ORF">HA51_16635</name>
</gene>
<comment type="caution">
    <text evidence="1">The sequence shown here is derived from an EMBL/GenBank/DDBJ whole genome shotgun (WGS) entry which is preliminary data.</text>
</comment>
<evidence type="ECO:0000313" key="2">
    <source>
        <dbReference type="Proteomes" id="UP000193558"/>
    </source>
</evidence>
<dbReference type="AlphaFoldDB" id="A0A1X1CUF3"/>
<sequence>MITQSGAALGLAVLAPLTRYLHFTRPPDGPVQTGLSLSRLHLSPASMLALLASSFRSALRNAIPRAAPACLRISVYAVGKGAMAQAIALLMPQRAQCLKPQRLCCCHGLSAALRRRRYARSLSQGCDRQVGLAWMALPERSVRHNVAAEGTA</sequence>
<evidence type="ECO:0000313" key="1">
    <source>
        <dbReference type="EMBL" id="ORM68056.1"/>
    </source>
</evidence>
<reference evidence="1 2" key="1">
    <citation type="journal article" date="2017" name="Antonie Van Leeuwenhoek">
        <title>Phylogenomic resolution of the bacterial genus Pantoea and its relationship with Erwinia and Tatumella.</title>
        <authorList>
            <person name="Palmer M."/>
            <person name="Steenkamp E.T."/>
            <person name="Coetzee M.P."/>
            <person name="Chan W.Y."/>
            <person name="van Zyl E."/>
            <person name="De Maayer P."/>
            <person name="Coutinho T.A."/>
            <person name="Blom J."/>
            <person name="Smits T.H."/>
            <person name="Duffy B."/>
            <person name="Venter S.N."/>
        </authorList>
    </citation>
    <scope>NUCLEOTIDE SEQUENCE [LARGE SCALE GENOMIC DNA]</scope>
    <source>
        <strain evidence="1 2">LMG 26275</strain>
    </source>
</reference>
<dbReference type="EMBL" id="MLFR01000018">
    <property type="protein sequence ID" value="ORM68056.1"/>
    <property type="molecule type" value="Genomic_DNA"/>
</dbReference>